<dbReference type="PANTHER" id="PTHR10974:SF75">
    <property type="entry name" value="SULFATASE DOMAIN-CONTAINING PROTEIN"/>
    <property type="match status" value="1"/>
</dbReference>
<dbReference type="AlphaFoldDB" id="A0A7E4VDV6"/>
<reference evidence="1" key="1">
    <citation type="journal article" date="2013" name="Genetics">
        <title>The draft genome and transcriptome of Panagrellus redivivus are shaped by the harsh demands of a free-living lifestyle.</title>
        <authorList>
            <person name="Srinivasan J."/>
            <person name="Dillman A.R."/>
            <person name="Macchietto M.G."/>
            <person name="Heikkinen L."/>
            <person name="Lakso M."/>
            <person name="Fracchia K.M."/>
            <person name="Antoshechkin I."/>
            <person name="Mortazavi A."/>
            <person name="Wong G."/>
            <person name="Sternberg P.W."/>
        </authorList>
    </citation>
    <scope>NUCLEOTIDE SEQUENCE [LARGE SCALE GENOMIC DNA]</scope>
    <source>
        <strain evidence="1">MT8872</strain>
    </source>
</reference>
<dbReference type="Gene3D" id="3.40.720.10">
    <property type="entry name" value="Alkaline Phosphatase, subunit A"/>
    <property type="match status" value="1"/>
</dbReference>
<protein>
    <submittedName>
        <fullName evidence="2">Sulfatase domain-containing protein</fullName>
    </submittedName>
</protein>
<reference evidence="2" key="2">
    <citation type="submission" date="2020-10" db="UniProtKB">
        <authorList>
            <consortium name="WormBaseParasite"/>
        </authorList>
    </citation>
    <scope>IDENTIFICATION</scope>
</reference>
<sequence>METECREEVLKDETQPIDSEVKEKTYYEFLHAQIYRNTTSELVEEPKELEKPDVHLIIFDAVSESQFIRSMPKTRHYLREYYEAVSFRHLNKVGDNSRPNGFALLLGKAVDPIKKSPMSVGYKSDFVDTGCDTPLDHDQFVGFQFQEAGYKTLMSEDWALGVFNWPYCIGFQEKPPVDHYMRPFQLRVEGKYRTKFLQNNTYQGVCRPPFTPQMEYLQDFLDKYPDKPKFTLTWMTYATHDSVNGLFPADDYFYDFFKKNNAKLNNSYVFVMADHGFRYYPEANTTLGKKEDRNPLLFMSLPASLRRDKDLMATVRNNAHQLISHYDLYATLADIVAPHRPQNSSKILLHGSSVLKPLPQPRTCDRLRIPFEYCLCENENVELPDDAAPSREAAALMVQKMNSVIKKDKHLKGRCATLTLSHAPVALKQFEFGGNFTIYQVTFQVLPGNGEFSGYIEQNANSTDWKLFNDHLSRLDIYGETARCAKKSTFAPYCYCKSLFKKNQ</sequence>
<dbReference type="GO" id="GO:0005615">
    <property type="term" value="C:extracellular space"/>
    <property type="evidence" value="ECO:0007669"/>
    <property type="project" value="TreeGrafter"/>
</dbReference>
<dbReference type="WBParaSite" id="Pan_g1985.t1">
    <property type="protein sequence ID" value="Pan_g1985.t1"/>
    <property type="gene ID" value="Pan_g1985"/>
</dbReference>
<dbReference type="InterPro" id="IPR004245">
    <property type="entry name" value="DUF229"/>
</dbReference>
<accession>A0A7E4VDV6</accession>
<dbReference type="SUPFAM" id="SSF53649">
    <property type="entry name" value="Alkaline phosphatase-like"/>
    <property type="match status" value="1"/>
</dbReference>
<proteinExistence type="predicted"/>
<dbReference type="InterPro" id="IPR017850">
    <property type="entry name" value="Alkaline_phosphatase_core_sf"/>
</dbReference>
<name>A0A7E4VDV6_PANRE</name>
<dbReference type="Pfam" id="PF02995">
    <property type="entry name" value="DUF229"/>
    <property type="match status" value="1"/>
</dbReference>
<organism evidence="1 2">
    <name type="scientific">Panagrellus redivivus</name>
    <name type="common">Microworm</name>
    <dbReference type="NCBI Taxonomy" id="6233"/>
    <lineage>
        <taxon>Eukaryota</taxon>
        <taxon>Metazoa</taxon>
        <taxon>Ecdysozoa</taxon>
        <taxon>Nematoda</taxon>
        <taxon>Chromadorea</taxon>
        <taxon>Rhabditida</taxon>
        <taxon>Tylenchina</taxon>
        <taxon>Panagrolaimomorpha</taxon>
        <taxon>Panagrolaimoidea</taxon>
        <taxon>Panagrolaimidae</taxon>
        <taxon>Panagrellus</taxon>
    </lineage>
</organism>
<dbReference type="CDD" id="cd16021">
    <property type="entry name" value="ALP_like"/>
    <property type="match status" value="1"/>
</dbReference>
<evidence type="ECO:0000313" key="2">
    <source>
        <dbReference type="WBParaSite" id="Pan_g1985.t1"/>
    </source>
</evidence>
<dbReference type="PANTHER" id="PTHR10974">
    <property type="entry name" value="FI08016P-RELATED"/>
    <property type="match status" value="1"/>
</dbReference>
<dbReference type="Proteomes" id="UP000492821">
    <property type="component" value="Unassembled WGS sequence"/>
</dbReference>
<evidence type="ECO:0000313" key="1">
    <source>
        <dbReference type="Proteomes" id="UP000492821"/>
    </source>
</evidence>
<keyword evidence="1" id="KW-1185">Reference proteome</keyword>